<name>A0ABW7Q6R3_9MICO</name>
<evidence type="ECO:0000313" key="2">
    <source>
        <dbReference type="EMBL" id="MFH8250172.1"/>
    </source>
</evidence>
<dbReference type="RefSeq" id="WP_396640106.1">
    <property type="nucleotide sequence ID" value="NZ_JBIQWL010000002.1"/>
</dbReference>
<reference evidence="2 3" key="1">
    <citation type="submission" date="2024-09" db="EMBL/GenBank/DDBJ databases">
        <authorList>
            <person name="Pan X."/>
        </authorList>
    </citation>
    <scope>NUCLEOTIDE SEQUENCE [LARGE SCALE GENOMIC DNA]</scope>
    <source>
        <strain evidence="2 3">B2969</strain>
    </source>
</reference>
<evidence type="ECO:0000313" key="3">
    <source>
        <dbReference type="Proteomes" id="UP001610861"/>
    </source>
</evidence>
<comment type="caution">
    <text evidence="2">The sequence shown here is derived from an EMBL/GenBank/DDBJ whole genome shotgun (WGS) entry which is preliminary data.</text>
</comment>
<dbReference type="SUPFAM" id="SSF53474">
    <property type="entry name" value="alpha/beta-Hydrolases"/>
    <property type="match status" value="1"/>
</dbReference>
<keyword evidence="2" id="KW-0378">Hydrolase</keyword>
<dbReference type="EMBL" id="JBIQWL010000002">
    <property type="protein sequence ID" value="MFH8250172.1"/>
    <property type="molecule type" value="Genomic_DNA"/>
</dbReference>
<feature type="region of interest" description="Disordered" evidence="1">
    <location>
        <begin position="81"/>
        <end position="110"/>
    </location>
</feature>
<sequence>MREIDVVQQDLKSIWRRLVALLGERAAPFAAELLLLLRDLDSDPARDAAAEVRALVASYANADETISRRVAALLERTRSLRAERAPDEGDPRDIGGDEGEAVPVESPSPRHVSVPVWYATDRNHQPGQPASRRYGIDRSAHEAGESPLAYGLAAVSIPDGHRKGRMESPKWYKLQFRENPDLHIMVESVDELGHSSWLESLRTAGGAGAALDATDTSDDILVFVHGYRTGWADAIKRAAQFSYDLEFDGRTVAYTWPSQGKLLSYTVDENNAAWAGPHFSQLLRDLLENSGARRVHLVAHSMGNRIMSAAIHDLADALAGFPTHLGNVIFAAPDVDADTFRELITAFQAVDAVEEHPRPRLTLYSCGADAALDLSRRIHKLRRAGDARDGIVVVPPMDTIEVTQIVLDDPTDDRTGHAYFCSNRHVIADLNSVVLRGAAPPRFGLEPADGGRYWRL</sequence>
<proteinExistence type="predicted"/>
<dbReference type="InterPro" id="IPR010297">
    <property type="entry name" value="DUF900_hydrolase"/>
</dbReference>
<feature type="compositionally biased region" description="Basic and acidic residues" evidence="1">
    <location>
        <begin position="81"/>
        <end position="95"/>
    </location>
</feature>
<dbReference type="InterPro" id="IPR029058">
    <property type="entry name" value="AB_hydrolase_fold"/>
</dbReference>
<dbReference type="Pfam" id="PF05990">
    <property type="entry name" value="DUF900"/>
    <property type="match status" value="1"/>
</dbReference>
<gene>
    <name evidence="2" type="ORF">ACH3VR_07395</name>
</gene>
<dbReference type="PANTHER" id="PTHR36513:SF1">
    <property type="entry name" value="TRANSMEMBRANE PROTEIN"/>
    <property type="match status" value="1"/>
</dbReference>
<keyword evidence="3" id="KW-1185">Reference proteome</keyword>
<evidence type="ECO:0000256" key="1">
    <source>
        <dbReference type="SAM" id="MobiDB-lite"/>
    </source>
</evidence>
<dbReference type="GO" id="GO:0016787">
    <property type="term" value="F:hydrolase activity"/>
    <property type="evidence" value="ECO:0007669"/>
    <property type="project" value="UniProtKB-KW"/>
</dbReference>
<protein>
    <submittedName>
        <fullName evidence="2">Alpha/beta hydrolase</fullName>
    </submittedName>
</protein>
<organism evidence="2 3">
    <name type="scientific">Microbacterium alkaliflavum</name>
    <dbReference type="NCBI Taxonomy" id="3248839"/>
    <lineage>
        <taxon>Bacteria</taxon>
        <taxon>Bacillati</taxon>
        <taxon>Actinomycetota</taxon>
        <taxon>Actinomycetes</taxon>
        <taxon>Micrococcales</taxon>
        <taxon>Microbacteriaceae</taxon>
        <taxon>Microbacterium</taxon>
    </lineage>
</organism>
<dbReference type="Gene3D" id="3.40.50.1820">
    <property type="entry name" value="alpha/beta hydrolase"/>
    <property type="match status" value="1"/>
</dbReference>
<dbReference type="Proteomes" id="UP001610861">
    <property type="component" value="Unassembled WGS sequence"/>
</dbReference>
<dbReference type="PANTHER" id="PTHR36513">
    <property type="entry name" value="ABC TRANSMEMBRANE TYPE-1 DOMAIN-CONTAINING PROTEIN"/>
    <property type="match status" value="1"/>
</dbReference>
<accession>A0ABW7Q6R3</accession>